<proteinExistence type="predicted"/>
<evidence type="ECO:0000256" key="1">
    <source>
        <dbReference type="SAM" id="MobiDB-lite"/>
    </source>
</evidence>
<keyword evidence="2" id="KW-0472">Membrane</keyword>
<dbReference type="Proteomes" id="UP000242188">
    <property type="component" value="Unassembled WGS sequence"/>
</dbReference>
<gene>
    <name evidence="3" type="ORF">KP79_PYT18872</name>
</gene>
<keyword evidence="2" id="KW-0812">Transmembrane</keyword>
<accession>A0A210QDE6</accession>
<evidence type="ECO:0000313" key="4">
    <source>
        <dbReference type="Proteomes" id="UP000242188"/>
    </source>
</evidence>
<dbReference type="OrthoDB" id="10323980at2759"/>
<feature type="region of interest" description="Disordered" evidence="1">
    <location>
        <begin position="134"/>
        <end position="163"/>
    </location>
</feature>
<name>A0A210QDE6_MIZYE</name>
<dbReference type="AlphaFoldDB" id="A0A210QDE6"/>
<dbReference type="EMBL" id="NEDP02004093">
    <property type="protein sequence ID" value="OWF46760.1"/>
    <property type="molecule type" value="Genomic_DNA"/>
</dbReference>
<keyword evidence="2" id="KW-1133">Transmembrane helix</keyword>
<protein>
    <submittedName>
        <fullName evidence="3">Uncharacterized protein</fullName>
    </submittedName>
</protein>
<organism evidence="3 4">
    <name type="scientific">Mizuhopecten yessoensis</name>
    <name type="common">Japanese scallop</name>
    <name type="synonym">Patinopecten yessoensis</name>
    <dbReference type="NCBI Taxonomy" id="6573"/>
    <lineage>
        <taxon>Eukaryota</taxon>
        <taxon>Metazoa</taxon>
        <taxon>Spiralia</taxon>
        <taxon>Lophotrochozoa</taxon>
        <taxon>Mollusca</taxon>
        <taxon>Bivalvia</taxon>
        <taxon>Autobranchia</taxon>
        <taxon>Pteriomorphia</taxon>
        <taxon>Pectinida</taxon>
        <taxon>Pectinoidea</taxon>
        <taxon>Pectinidae</taxon>
        <taxon>Mizuhopecten</taxon>
    </lineage>
</organism>
<keyword evidence="4" id="KW-1185">Reference proteome</keyword>
<evidence type="ECO:0000313" key="3">
    <source>
        <dbReference type="EMBL" id="OWF46760.1"/>
    </source>
</evidence>
<feature type="compositionally biased region" description="Polar residues" evidence="1">
    <location>
        <begin position="134"/>
        <end position="149"/>
    </location>
</feature>
<evidence type="ECO:0000256" key="2">
    <source>
        <dbReference type="SAM" id="Phobius"/>
    </source>
</evidence>
<comment type="caution">
    <text evidence="3">The sequence shown here is derived from an EMBL/GenBank/DDBJ whole genome shotgun (WGS) entry which is preliminary data.</text>
</comment>
<feature type="transmembrane region" description="Helical" evidence="2">
    <location>
        <begin position="214"/>
        <end position="234"/>
    </location>
</feature>
<reference evidence="3 4" key="1">
    <citation type="journal article" date="2017" name="Nat. Ecol. Evol.">
        <title>Scallop genome provides insights into evolution of bilaterian karyotype and development.</title>
        <authorList>
            <person name="Wang S."/>
            <person name="Zhang J."/>
            <person name="Jiao W."/>
            <person name="Li J."/>
            <person name="Xun X."/>
            <person name="Sun Y."/>
            <person name="Guo X."/>
            <person name="Huan P."/>
            <person name="Dong B."/>
            <person name="Zhang L."/>
            <person name="Hu X."/>
            <person name="Sun X."/>
            <person name="Wang J."/>
            <person name="Zhao C."/>
            <person name="Wang Y."/>
            <person name="Wang D."/>
            <person name="Huang X."/>
            <person name="Wang R."/>
            <person name="Lv J."/>
            <person name="Li Y."/>
            <person name="Zhang Z."/>
            <person name="Liu B."/>
            <person name="Lu W."/>
            <person name="Hui Y."/>
            <person name="Liang J."/>
            <person name="Zhou Z."/>
            <person name="Hou R."/>
            <person name="Li X."/>
            <person name="Liu Y."/>
            <person name="Li H."/>
            <person name="Ning X."/>
            <person name="Lin Y."/>
            <person name="Zhao L."/>
            <person name="Xing Q."/>
            <person name="Dou J."/>
            <person name="Li Y."/>
            <person name="Mao J."/>
            <person name="Guo H."/>
            <person name="Dou H."/>
            <person name="Li T."/>
            <person name="Mu C."/>
            <person name="Jiang W."/>
            <person name="Fu Q."/>
            <person name="Fu X."/>
            <person name="Miao Y."/>
            <person name="Liu J."/>
            <person name="Yu Q."/>
            <person name="Li R."/>
            <person name="Liao H."/>
            <person name="Li X."/>
            <person name="Kong Y."/>
            <person name="Jiang Z."/>
            <person name="Chourrout D."/>
            <person name="Li R."/>
            <person name="Bao Z."/>
        </authorList>
    </citation>
    <scope>NUCLEOTIDE SEQUENCE [LARGE SCALE GENOMIC DNA]</scope>
    <source>
        <strain evidence="3 4">PY_sf001</strain>
    </source>
</reference>
<sequence>MTVEIQHWSEGSRAPPPPYLEALAYPLTAITKPTDNEKDTEENTELKKCPEIQDGGTSLYPIALLSNTSRSNSVCSGCSGVRSNSPLVCHVTTDHPLSCRGSCESCVQESSDEVTSFMSKKQCLSHNSITSNKLTGSPGSLQTCRSYSPQPGPSGYNGSKGKGRASSTVKFINGAGNYKTGATSDSSDNIYSTNCTTSLNETEEEPNNSAADRGTLYCACGILISIVTLVLLLVNFA</sequence>